<keyword evidence="3" id="KW-1185">Reference proteome</keyword>
<evidence type="ECO:0000313" key="3">
    <source>
        <dbReference type="Proteomes" id="UP000007755"/>
    </source>
</evidence>
<accession>F4WP39</accession>
<protein>
    <submittedName>
        <fullName evidence="2">Uncharacterized protein</fullName>
    </submittedName>
</protein>
<reference evidence="2" key="1">
    <citation type="submission" date="2011-02" db="EMBL/GenBank/DDBJ databases">
        <title>The genome of the leaf-cutting ant Acromyrmex echinatior suggests key adaptations to social evolution and fungus farming.</title>
        <authorList>
            <person name="Nygaard S."/>
            <person name="Zhang G."/>
        </authorList>
    </citation>
    <scope>NUCLEOTIDE SEQUENCE</scope>
</reference>
<dbReference type="InParanoid" id="F4WP39"/>
<feature type="region of interest" description="Disordered" evidence="1">
    <location>
        <begin position="85"/>
        <end position="106"/>
    </location>
</feature>
<organism evidence="3">
    <name type="scientific">Acromyrmex echinatior</name>
    <name type="common">Panamanian leafcutter ant</name>
    <name type="synonym">Acromyrmex octospinosus echinatior</name>
    <dbReference type="NCBI Taxonomy" id="103372"/>
    <lineage>
        <taxon>Eukaryota</taxon>
        <taxon>Metazoa</taxon>
        <taxon>Ecdysozoa</taxon>
        <taxon>Arthropoda</taxon>
        <taxon>Hexapoda</taxon>
        <taxon>Insecta</taxon>
        <taxon>Pterygota</taxon>
        <taxon>Neoptera</taxon>
        <taxon>Endopterygota</taxon>
        <taxon>Hymenoptera</taxon>
        <taxon>Apocrita</taxon>
        <taxon>Aculeata</taxon>
        <taxon>Formicoidea</taxon>
        <taxon>Formicidae</taxon>
        <taxon>Myrmicinae</taxon>
        <taxon>Acromyrmex</taxon>
    </lineage>
</organism>
<dbReference type="Proteomes" id="UP000007755">
    <property type="component" value="Unassembled WGS sequence"/>
</dbReference>
<proteinExistence type="predicted"/>
<gene>
    <name evidence="2" type="ORF">G5I_07549</name>
</gene>
<evidence type="ECO:0000313" key="2">
    <source>
        <dbReference type="EMBL" id="EGI63970.1"/>
    </source>
</evidence>
<name>F4WP39_ACREC</name>
<feature type="compositionally biased region" description="Basic and acidic residues" evidence="1">
    <location>
        <begin position="88"/>
        <end position="102"/>
    </location>
</feature>
<evidence type="ECO:0000256" key="1">
    <source>
        <dbReference type="SAM" id="MobiDB-lite"/>
    </source>
</evidence>
<dbReference type="EMBL" id="GL888243">
    <property type="protein sequence ID" value="EGI63970.1"/>
    <property type="molecule type" value="Genomic_DNA"/>
</dbReference>
<dbReference type="AlphaFoldDB" id="F4WP39"/>
<sequence length="181" mass="20220">MKRDAFRPTKLRPCKSVARAWRRNDLMRPVGANFALIRSGIHVMPACALAFICEGSQDGVVRDGEGVAGLVEEEEEEEEEEVVEDEGTFERGEMGEEVEGRGGRASVGRATAIGRRGALATTMHLVPSFGHKAGGPYNILSYYRNVGVYYTRDLQVPKPNIPLDPKRLEIRNWQRVYSLRT</sequence>